<dbReference type="Proteomes" id="UP000007947">
    <property type="component" value="Chromosome"/>
</dbReference>
<dbReference type="KEGG" id="mph:MLP_18780"/>
<dbReference type="eggNOG" id="COG5421">
    <property type="taxonomic scope" value="Bacteria"/>
</dbReference>
<name>F5XT20_MICPN</name>
<evidence type="ECO:0000313" key="2">
    <source>
        <dbReference type="Proteomes" id="UP000007947"/>
    </source>
</evidence>
<sequence>MSPFVRKSKTASGAIQVQIAEKRNGQRKILEHIGSAHDEAELAVLVNLANQRLHGVQDDMLPLEPAERRPPGPVVERSAAELLWSVLAGAYRRLGFDRVDEEVFALLVGARLVEPTSKVDTIRVLSELGLPAPHRNTLYNCLRRCIEGDYRSQIATACWQHATTAGSVALVMHGSDHTAFRGHRRGPTA</sequence>
<dbReference type="AlphaFoldDB" id="F5XT20"/>
<dbReference type="RefSeq" id="WP_013862770.1">
    <property type="nucleotide sequence ID" value="NC_015635.1"/>
</dbReference>
<reference evidence="1 2" key="1">
    <citation type="submission" date="2011-05" db="EMBL/GenBank/DDBJ databases">
        <title>Whole genome sequence of Microlunatus phosphovorus NM-1.</title>
        <authorList>
            <person name="Hosoyama A."/>
            <person name="Sasaki K."/>
            <person name="Harada T."/>
            <person name="Igarashi R."/>
            <person name="Kawakoshi A."/>
            <person name="Sasagawa M."/>
            <person name="Fukada J."/>
            <person name="Nakamura S."/>
            <person name="Katano Y."/>
            <person name="Hanada S."/>
            <person name="Kamagata Y."/>
            <person name="Nakamura N."/>
            <person name="Yamazaki S."/>
            <person name="Fujita N."/>
        </authorList>
    </citation>
    <scope>NUCLEOTIDE SEQUENCE [LARGE SCALE GENOMIC DNA]</scope>
    <source>
        <strain evidence="2">ATCC 700054 / DSM 10555 / JCM 9379 / NBRC 101784 / NCIMB 13414 / VKM Ac-1990 / NM-1</strain>
    </source>
</reference>
<accession>F5XT20</accession>
<evidence type="ECO:0000313" key="1">
    <source>
        <dbReference type="EMBL" id="BAK34892.1"/>
    </source>
</evidence>
<proteinExistence type="predicted"/>
<protein>
    <submittedName>
        <fullName evidence="1">Putative transposase</fullName>
    </submittedName>
</protein>
<gene>
    <name evidence="1" type="ordered locus">MLP_18780</name>
</gene>
<organism evidence="1 2">
    <name type="scientific">Microlunatus phosphovorus (strain ATCC 700054 / DSM 10555 / JCM 9379 / NBRC 101784 / NCIMB 13414 / VKM Ac-1990 / NM-1)</name>
    <dbReference type="NCBI Taxonomy" id="1032480"/>
    <lineage>
        <taxon>Bacteria</taxon>
        <taxon>Bacillati</taxon>
        <taxon>Actinomycetota</taxon>
        <taxon>Actinomycetes</taxon>
        <taxon>Propionibacteriales</taxon>
        <taxon>Propionibacteriaceae</taxon>
        <taxon>Microlunatus</taxon>
    </lineage>
</organism>
<keyword evidence="2" id="KW-1185">Reference proteome</keyword>
<dbReference type="STRING" id="1032480.MLP_18780"/>
<dbReference type="EMBL" id="AP012204">
    <property type="protein sequence ID" value="BAK34892.1"/>
    <property type="molecule type" value="Genomic_DNA"/>
</dbReference>
<dbReference type="HOGENOM" id="CLU_1433025_0_0_11"/>